<dbReference type="InterPro" id="IPR013665">
    <property type="entry name" value="Sfi1_dom"/>
</dbReference>
<keyword evidence="4" id="KW-1185">Reference proteome</keyword>
<gene>
    <name evidence="3" type="ORF">Daesc_002514</name>
</gene>
<organism evidence="3 4">
    <name type="scientific">Daldinia eschscholtzii</name>
    <dbReference type="NCBI Taxonomy" id="292717"/>
    <lineage>
        <taxon>Eukaryota</taxon>
        <taxon>Fungi</taxon>
        <taxon>Dikarya</taxon>
        <taxon>Ascomycota</taxon>
        <taxon>Pezizomycotina</taxon>
        <taxon>Sordariomycetes</taxon>
        <taxon>Xylariomycetidae</taxon>
        <taxon>Xylariales</taxon>
        <taxon>Hypoxylaceae</taxon>
        <taxon>Daldinia</taxon>
    </lineage>
</organism>
<sequence>MALSHSRQSSAASSDISDGFSVPESIPESTSHRSAPPPAMSSAQLLAMERDKYSDEDIRIMYEIVVKAEEILSELTPSSRLPTHALFKAYDEILPINGLDPDEDQLISKLVFRVGGVKKDISLKEKFKVVMSQMEITVQMDGSSAYESDAGDVYTNPASPGRPVGLIDGDYTGDYAVPEDSNARHLHNGNDQANLSVVEQHLENSAIAFRKKHQNKFSATSALRYWQKKSAFIANICDQFDAARQADLEDDVGTKFEIWRTIAAEVDNLPPQDLPPNVYSKRIEGIAVRAHDIHIVRTALRYWRHNAKEEGHRIRNIEESSDPLERVAAKAHKYVMLSRAFANWSNRWEEESEKSKMAAKVYEMSLKSKAFGLRQRPDDNVRVRGARGVHFDAAPSAKPISAESASQRPSVSANAESNAAVEPIGPLSTAVNTHEVSPEASTKNTPSNDEPIDTVEEMDETTLLARRHILRMRYYDAWEKYTAENLQKVRNFRAEQQDGHIAHALPIWRSQAKKVTLEQEAMQYNAKRASYYNKAIRALDIWREESQEKLQGHDEILDNYATRANFYYKATRILPTWRNEAKKASQQQGVLELYADRAEYYYKATNSLPLWRSQAQHVGELEEKKLASYAERANYYYTARGALLEWHDIAKQRRKRRLKEAHLETRRIVKKGMGQRCIAQWRERVQPNLERLEVMDLLLEDVAADQGSNQVAEALATWREKAQRREEMELMSDAVVEGKFLEQWRDRSMYHHELEVEAKEHWKEKTMSRTLKNWNLSSLQVPNRPLIVANALEKKDRRLLRNGFENWYSRTADKLVPIELEDGSYKSVEQVVEDAQHQASLSHARGLLNNWKAAVKSRNDNIQQETYTPTPGRPRLFLGGLSMRETTTPLAPVPSRNWRASETAVRGSAIGGKASRSGRAARNLRVSWAQ</sequence>
<evidence type="ECO:0000259" key="2">
    <source>
        <dbReference type="Pfam" id="PF08457"/>
    </source>
</evidence>
<reference evidence="3 4" key="1">
    <citation type="journal article" date="2024" name="Front Chem Biol">
        <title>Unveiling the potential of Daldinia eschscholtzii MFLUCC 19-0629 through bioactivity and bioinformatics studies for enhanced sustainable agriculture production.</title>
        <authorList>
            <person name="Brooks S."/>
            <person name="Weaver J.A."/>
            <person name="Klomchit A."/>
            <person name="Alharthi S.A."/>
            <person name="Onlamun T."/>
            <person name="Nurani R."/>
            <person name="Vong T.K."/>
            <person name="Alberti F."/>
            <person name="Greco C."/>
        </authorList>
    </citation>
    <scope>NUCLEOTIDE SEQUENCE [LARGE SCALE GENOMIC DNA]</scope>
    <source>
        <strain evidence="3">MFLUCC 19-0629</strain>
    </source>
</reference>
<feature type="region of interest" description="Disordered" evidence="1">
    <location>
        <begin position="392"/>
        <end position="418"/>
    </location>
</feature>
<comment type="caution">
    <text evidence="3">The sequence shown here is derived from an EMBL/GenBank/DDBJ whole genome shotgun (WGS) entry which is preliminary data.</text>
</comment>
<dbReference type="AlphaFoldDB" id="A0AAX6MQV0"/>
<proteinExistence type="predicted"/>
<feature type="region of interest" description="Disordered" evidence="1">
    <location>
        <begin position="1"/>
        <end position="40"/>
    </location>
</feature>
<protein>
    <recommendedName>
        <fullName evidence="2">Sfi1 spindle body domain-containing protein</fullName>
    </recommendedName>
</protein>
<feature type="compositionally biased region" description="Low complexity" evidence="1">
    <location>
        <begin position="1"/>
        <end position="21"/>
    </location>
</feature>
<accession>A0AAX6MQV0</accession>
<name>A0AAX6MQV0_9PEZI</name>
<feature type="compositionally biased region" description="Low complexity" evidence="1">
    <location>
        <begin position="409"/>
        <end position="418"/>
    </location>
</feature>
<feature type="domain" description="Sfi1 spindle body" evidence="2">
    <location>
        <begin position="459"/>
        <end position="513"/>
    </location>
</feature>
<evidence type="ECO:0000313" key="4">
    <source>
        <dbReference type="Proteomes" id="UP001369815"/>
    </source>
</evidence>
<feature type="domain" description="Sfi1 spindle body" evidence="2">
    <location>
        <begin position="599"/>
        <end position="811"/>
    </location>
</feature>
<dbReference type="EMBL" id="JBANMG010000003">
    <property type="protein sequence ID" value="KAK6954886.1"/>
    <property type="molecule type" value="Genomic_DNA"/>
</dbReference>
<feature type="region of interest" description="Disordered" evidence="1">
    <location>
        <begin position="431"/>
        <end position="452"/>
    </location>
</feature>
<evidence type="ECO:0000256" key="1">
    <source>
        <dbReference type="SAM" id="MobiDB-lite"/>
    </source>
</evidence>
<evidence type="ECO:0000313" key="3">
    <source>
        <dbReference type="EMBL" id="KAK6954886.1"/>
    </source>
</evidence>
<dbReference type="Proteomes" id="UP001369815">
    <property type="component" value="Unassembled WGS sequence"/>
</dbReference>
<feature type="compositionally biased region" description="Polar residues" evidence="1">
    <location>
        <begin position="431"/>
        <end position="448"/>
    </location>
</feature>
<dbReference type="Pfam" id="PF08457">
    <property type="entry name" value="Sfi1"/>
    <property type="match status" value="2"/>
</dbReference>